<proteinExistence type="predicted"/>
<evidence type="ECO:0000313" key="1">
    <source>
        <dbReference type="EMBL" id="GAB0201952.1"/>
    </source>
</evidence>
<comment type="caution">
    <text evidence="1">The sequence shown here is derived from an EMBL/GenBank/DDBJ whole genome shotgun (WGS) entry which is preliminary data.</text>
</comment>
<dbReference type="EMBL" id="BAAFJT010000035">
    <property type="protein sequence ID" value="GAB0201952.1"/>
    <property type="molecule type" value="Genomic_DNA"/>
</dbReference>
<dbReference type="AlphaFoldDB" id="A0ABC9XYH5"/>
<protein>
    <submittedName>
        <fullName evidence="1">Uncharacterized protein</fullName>
    </submittedName>
</protein>
<keyword evidence="2" id="KW-1185">Reference proteome</keyword>
<sequence>MTEARCCVAMFGTGCPFEVSYKNSKGDAGSGDFPQMWGASIAAQNDRGQVNKQLRCCRGAKPCDNERSEKVRLLSVSSSTALSGNSNIFLSFCRCCVAMFGTGCPFEVSYKNSKGDAGSGDFPQMWGASIAAQNDRGQVNKQLRCCRGAKPCDNERSEKVRLLSVSSSTALSGNSNIFLSFCRCCVAMFGTGCPFEVSYKNSKGDAGSGDFPQMWGASIAAQNDRGQVNKQLRCCRGAKPCDNERSEKVRLLSVSSSTALSGNSNIFLSFCRCCVAMFGTGCPFEVSYKNSKGRAQALAWQHVNGRGGEDEWLRCRREPRRGKAICR</sequence>
<dbReference type="Proteomes" id="UP001623348">
    <property type="component" value="Unassembled WGS sequence"/>
</dbReference>
<gene>
    <name evidence="1" type="ORF">GRJ2_002660800</name>
</gene>
<reference evidence="1 2" key="1">
    <citation type="submission" date="2024-06" db="EMBL/GenBank/DDBJ databases">
        <title>The draft genome of Grus japonensis, version 3.</title>
        <authorList>
            <person name="Nabeshima K."/>
            <person name="Suzuki S."/>
            <person name="Onuma M."/>
        </authorList>
    </citation>
    <scope>NUCLEOTIDE SEQUENCE [LARGE SCALE GENOMIC DNA]</scope>
    <source>
        <strain evidence="1 2">451A</strain>
    </source>
</reference>
<evidence type="ECO:0000313" key="2">
    <source>
        <dbReference type="Proteomes" id="UP001623348"/>
    </source>
</evidence>
<organism evidence="1 2">
    <name type="scientific">Grus japonensis</name>
    <name type="common">Japanese crane</name>
    <name type="synonym">Red-crowned crane</name>
    <dbReference type="NCBI Taxonomy" id="30415"/>
    <lineage>
        <taxon>Eukaryota</taxon>
        <taxon>Metazoa</taxon>
        <taxon>Chordata</taxon>
        <taxon>Craniata</taxon>
        <taxon>Vertebrata</taxon>
        <taxon>Euteleostomi</taxon>
        <taxon>Archelosauria</taxon>
        <taxon>Archosauria</taxon>
        <taxon>Dinosauria</taxon>
        <taxon>Saurischia</taxon>
        <taxon>Theropoda</taxon>
        <taxon>Coelurosauria</taxon>
        <taxon>Aves</taxon>
        <taxon>Neognathae</taxon>
        <taxon>Neoaves</taxon>
        <taxon>Gruiformes</taxon>
        <taxon>Gruidae</taxon>
        <taxon>Grus</taxon>
    </lineage>
</organism>
<accession>A0ABC9XYH5</accession>
<name>A0ABC9XYH5_GRUJA</name>